<dbReference type="AlphaFoldDB" id="M4Z272"/>
<feature type="region of interest" description="Disordered" evidence="1">
    <location>
        <begin position="1"/>
        <end position="20"/>
    </location>
</feature>
<accession>M4Z272</accession>
<name>M4Z272_9BRAD</name>
<dbReference type="HOGENOM" id="CLU_2913394_0_0_5"/>
<dbReference type="KEGG" id="aol:S58_12780"/>
<evidence type="ECO:0000256" key="1">
    <source>
        <dbReference type="SAM" id="MobiDB-lite"/>
    </source>
</evidence>
<reference evidence="2 3" key="1">
    <citation type="journal article" date="2013" name="Appl. Environ. Microbiol.">
        <title>Genome analysis suggests that the soil oligotrophic bacterium Agromonas oligotrophica (Bradyrhizobium oligotrophicum) is a nitrogen-fixing symbiont of Aeschynomene indica.</title>
        <authorList>
            <person name="Okubo T."/>
            <person name="Fukushima S."/>
            <person name="Itakura M."/>
            <person name="Oshima K."/>
            <person name="Longtonglang A."/>
            <person name="Teaumroong N."/>
            <person name="Mitsui H."/>
            <person name="Hattori M."/>
            <person name="Hattori R."/>
            <person name="Hattori T."/>
            <person name="Minamisawa K."/>
        </authorList>
    </citation>
    <scope>NUCLEOTIDE SEQUENCE [LARGE SCALE GENOMIC DNA]</scope>
    <source>
        <strain evidence="2 3">S58</strain>
    </source>
</reference>
<gene>
    <name evidence="2" type="ORF">S58_12780</name>
</gene>
<feature type="region of interest" description="Disordered" evidence="1">
    <location>
        <begin position="31"/>
        <end position="61"/>
    </location>
</feature>
<evidence type="ECO:0000313" key="2">
    <source>
        <dbReference type="EMBL" id="BAM87288.1"/>
    </source>
</evidence>
<dbReference type="Proteomes" id="UP000011841">
    <property type="component" value="Chromosome"/>
</dbReference>
<organism evidence="2 3">
    <name type="scientific">Bradyrhizobium oligotrophicum S58</name>
    <dbReference type="NCBI Taxonomy" id="1245469"/>
    <lineage>
        <taxon>Bacteria</taxon>
        <taxon>Pseudomonadati</taxon>
        <taxon>Pseudomonadota</taxon>
        <taxon>Alphaproteobacteria</taxon>
        <taxon>Hyphomicrobiales</taxon>
        <taxon>Nitrobacteraceae</taxon>
        <taxon>Bradyrhizobium</taxon>
    </lineage>
</organism>
<keyword evidence="3" id="KW-1185">Reference proteome</keyword>
<proteinExistence type="predicted"/>
<sequence>MMIRTTQPALPNRSIRDRPVLSPDIRNILSTNHPGTPGTMQPPFHAGCRRGGKRLREKTLN</sequence>
<dbReference type="EMBL" id="AP012603">
    <property type="protein sequence ID" value="BAM87288.1"/>
    <property type="molecule type" value="Genomic_DNA"/>
</dbReference>
<feature type="compositionally biased region" description="Basic residues" evidence="1">
    <location>
        <begin position="47"/>
        <end position="61"/>
    </location>
</feature>
<evidence type="ECO:0000313" key="3">
    <source>
        <dbReference type="Proteomes" id="UP000011841"/>
    </source>
</evidence>
<protein>
    <submittedName>
        <fullName evidence="2">Uncharacterized protein</fullName>
    </submittedName>
</protein>